<dbReference type="EMBL" id="CALNXI010000957">
    <property type="protein sequence ID" value="CAH3148698.1"/>
    <property type="molecule type" value="Genomic_DNA"/>
</dbReference>
<name>A0ABN8PU24_9CNID</name>
<evidence type="ECO:0000256" key="2">
    <source>
        <dbReference type="SAM" id="MobiDB-lite"/>
    </source>
</evidence>
<proteinExistence type="predicted"/>
<accession>A0ABN8PU24</accession>
<dbReference type="Proteomes" id="UP001159427">
    <property type="component" value="Unassembled WGS sequence"/>
</dbReference>
<evidence type="ECO:0000313" key="4">
    <source>
        <dbReference type="Proteomes" id="UP001159427"/>
    </source>
</evidence>
<reference evidence="3 4" key="1">
    <citation type="submission" date="2022-05" db="EMBL/GenBank/DDBJ databases">
        <authorList>
            <consortium name="Genoscope - CEA"/>
            <person name="William W."/>
        </authorList>
    </citation>
    <scope>NUCLEOTIDE SEQUENCE [LARGE SCALE GENOMIC DNA]</scope>
</reference>
<feature type="compositionally biased region" description="Low complexity" evidence="2">
    <location>
        <begin position="40"/>
        <end position="50"/>
    </location>
</feature>
<feature type="non-terminal residue" evidence="3">
    <location>
        <position position="238"/>
    </location>
</feature>
<organism evidence="3 4">
    <name type="scientific">Porites evermanni</name>
    <dbReference type="NCBI Taxonomy" id="104178"/>
    <lineage>
        <taxon>Eukaryota</taxon>
        <taxon>Metazoa</taxon>
        <taxon>Cnidaria</taxon>
        <taxon>Anthozoa</taxon>
        <taxon>Hexacorallia</taxon>
        <taxon>Scleractinia</taxon>
        <taxon>Fungiina</taxon>
        <taxon>Poritidae</taxon>
        <taxon>Porites</taxon>
    </lineage>
</organism>
<dbReference type="Gene3D" id="3.30.70.1820">
    <property type="entry name" value="L1 transposable element, RRM domain"/>
    <property type="match status" value="1"/>
</dbReference>
<feature type="region of interest" description="Disordered" evidence="2">
    <location>
        <begin position="35"/>
        <end position="61"/>
    </location>
</feature>
<gene>
    <name evidence="3" type="ORF">PEVE_00044675</name>
</gene>
<keyword evidence="1" id="KW-0175">Coiled coil</keyword>
<protein>
    <submittedName>
        <fullName evidence="3">Uncharacterized protein</fullName>
    </submittedName>
</protein>
<comment type="caution">
    <text evidence="3">The sequence shown here is derived from an EMBL/GenBank/DDBJ whole genome shotgun (WGS) entry which is preliminary data.</text>
</comment>
<evidence type="ECO:0000313" key="3">
    <source>
        <dbReference type="EMBL" id="CAH3148698.1"/>
    </source>
</evidence>
<keyword evidence="4" id="KW-1185">Reference proteome</keyword>
<evidence type="ECO:0000256" key="1">
    <source>
        <dbReference type="SAM" id="Coils"/>
    </source>
</evidence>
<feature type="compositionally biased region" description="Basic and acidic residues" evidence="2">
    <location>
        <begin position="51"/>
        <end position="60"/>
    </location>
</feature>
<feature type="coiled-coil region" evidence="1">
    <location>
        <begin position="88"/>
        <end position="136"/>
    </location>
</feature>
<sequence>MKGLGLAWRTNRSPNVEQEAVIAIFHLYTPLMSSKRKGRSSAASQSSNQSPEEKRSKNSDTDEVFEALEMAEDVGLKLQRVLNKLEKLDKIEAHLSEVSASLASIEEKVSRLNEDVQDLKQKTNRVEKKASELEASIQFNKRRHFRPKERVKDTRDLVFKFLENNLRIENPRGRIEFQRVHRLGKPNNSSDKPRPIIARFLPYSDKEMVMDEARKELKSQEDKQFSVGKGCTVYFSKA</sequence>